<reference evidence="2 3" key="1">
    <citation type="journal article" date="2020" name="BMC Genomics">
        <title>Intraspecific diversification of the crop wild relative Brassica cretica Lam. using demographic model selection.</title>
        <authorList>
            <person name="Kioukis A."/>
            <person name="Michalopoulou V.A."/>
            <person name="Briers L."/>
            <person name="Pirintsos S."/>
            <person name="Studholme D.J."/>
            <person name="Pavlidis P."/>
            <person name="Sarris P.F."/>
        </authorList>
    </citation>
    <scope>NUCLEOTIDE SEQUENCE [LARGE SCALE GENOMIC DNA]</scope>
    <source>
        <strain evidence="3">cv. PFS-1207/04</strain>
    </source>
</reference>
<evidence type="ECO:0000313" key="3">
    <source>
        <dbReference type="Proteomes" id="UP000266723"/>
    </source>
</evidence>
<comment type="caution">
    <text evidence="2">The sequence shown here is derived from an EMBL/GenBank/DDBJ whole genome shotgun (WGS) entry which is preliminary data.</text>
</comment>
<evidence type="ECO:0000313" key="2">
    <source>
        <dbReference type="EMBL" id="KAF3545736.1"/>
    </source>
</evidence>
<dbReference type="Proteomes" id="UP000266723">
    <property type="component" value="Unassembled WGS sequence"/>
</dbReference>
<gene>
    <name evidence="2" type="ORF">DY000_02002716</name>
</gene>
<organism evidence="2 3">
    <name type="scientific">Brassica cretica</name>
    <name type="common">Mustard</name>
    <dbReference type="NCBI Taxonomy" id="69181"/>
    <lineage>
        <taxon>Eukaryota</taxon>
        <taxon>Viridiplantae</taxon>
        <taxon>Streptophyta</taxon>
        <taxon>Embryophyta</taxon>
        <taxon>Tracheophyta</taxon>
        <taxon>Spermatophyta</taxon>
        <taxon>Magnoliopsida</taxon>
        <taxon>eudicotyledons</taxon>
        <taxon>Gunneridae</taxon>
        <taxon>Pentapetalae</taxon>
        <taxon>rosids</taxon>
        <taxon>malvids</taxon>
        <taxon>Brassicales</taxon>
        <taxon>Brassicaceae</taxon>
        <taxon>Brassiceae</taxon>
        <taxon>Brassica</taxon>
    </lineage>
</organism>
<keyword evidence="3" id="KW-1185">Reference proteome</keyword>
<evidence type="ECO:0000256" key="1">
    <source>
        <dbReference type="SAM" id="MobiDB-lite"/>
    </source>
</evidence>
<dbReference type="EMBL" id="QGKV02000832">
    <property type="protein sequence ID" value="KAF3545736.1"/>
    <property type="molecule type" value="Genomic_DNA"/>
</dbReference>
<accession>A0ABQ7C0R9</accession>
<feature type="region of interest" description="Disordered" evidence="1">
    <location>
        <begin position="1"/>
        <end position="61"/>
    </location>
</feature>
<feature type="compositionally biased region" description="Basic residues" evidence="1">
    <location>
        <begin position="1"/>
        <end position="10"/>
    </location>
</feature>
<protein>
    <submittedName>
        <fullName evidence="2">Uncharacterized protein</fullName>
    </submittedName>
</protein>
<feature type="compositionally biased region" description="Polar residues" evidence="1">
    <location>
        <begin position="50"/>
        <end position="61"/>
    </location>
</feature>
<sequence length="61" mass="6841">MFSHGLKSHHTDKPLQAYYTKRRGAELDEMGVKANTGPSHSGSQERHSTPPETQPSEYGMR</sequence>
<proteinExistence type="predicted"/>
<name>A0ABQ7C0R9_BRACR</name>